<reference evidence="1" key="1">
    <citation type="submission" date="2010-05" db="EMBL/GenBank/DDBJ databases">
        <authorList>
            <person name="Muzny D."/>
            <person name="Qin X."/>
            <person name="Buhay C."/>
            <person name="Dugan-Rocha S."/>
            <person name="Ding Y."/>
            <person name="Chen G."/>
            <person name="Hawes A."/>
            <person name="Holder M."/>
            <person name="Jhangiani S."/>
            <person name="Johnson A."/>
            <person name="Khan Z."/>
            <person name="Li Z."/>
            <person name="Liu W."/>
            <person name="Liu X."/>
            <person name="Perez L."/>
            <person name="Shen H."/>
            <person name="Wang Q."/>
            <person name="Watt J."/>
            <person name="Xi L."/>
            <person name="Xin Y."/>
            <person name="Zhou J."/>
            <person name="Deng J."/>
            <person name="Jiang H."/>
            <person name="Liu Y."/>
            <person name="Qu J."/>
            <person name="Song X.-Z."/>
            <person name="Zhang L."/>
            <person name="Villasana D."/>
            <person name="Johnson A."/>
            <person name="Liu J."/>
            <person name="Liyanage D."/>
            <person name="Lorensuhewa L."/>
            <person name="Robinson T."/>
            <person name="Song A."/>
            <person name="Song B.-B."/>
            <person name="Dinh H."/>
            <person name="Thornton R."/>
            <person name="Coyle M."/>
            <person name="Francisco L."/>
            <person name="Jackson L."/>
            <person name="Javaid M."/>
            <person name="Korchina V."/>
            <person name="Kovar C."/>
            <person name="Mata R."/>
            <person name="Mathew T."/>
            <person name="Ngo R."/>
            <person name="Nguyen L."/>
            <person name="Nguyen N."/>
            <person name="Okwuonu G."/>
            <person name="Ongeri F."/>
            <person name="Pham C."/>
            <person name="Simmons D."/>
            <person name="Wilczek-Boney K."/>
            <person name="Hale W."/>
            <person name="Jakkamsetti A."/>
            <person name="Pham P."/>
            <person name="Ruth R."/>
            <person name="San Lucas F."/>
            <person name="Warren J."/>
            <person name="Zhang J."/>
            <person name="Zhao Z."/>
            <person name="Zhou C."/>
            <person name="Zhu D."/>
            <person name="Lee S."/>
            <person name="Bess C."/>
            <person name="Blankenburg K."/>
            <person name="Forbes L."/>
            <person name="Fu Q."/>
            <person name="Gubbala S."/>
            <person name="Hirani K."/>
            <person name="Jayaseelan J.C."/>
            <person name="Lara F."/>
            <person name="Munidasa M."/>
            <person name="Palculict T."/>
            <person name="Patil S."/>
            <person name="Pu L.-L."/>
            <person name="Saada N."/>
            <person name="Tang L."/>
            <person name="Weissenberger G."/>
            <person name="Zhu Y."/>
            <person name="Hemphill L."/>
            <person name="Shang Y."/>
            <person name="Youmans B."/>
            <person name="Ayvaz T."/>
            <person name="Ross M."/>
            <person name="Santibanez J."/>
            <person name="Aqrawi P."/>
            <person name="Gross S."/>
            <person name="Joshi V."/>
            <person name="Fowler G."/>
            <person name="Nazareth L."/>
            <person name="Reid J."/>
            <person name="Worley K."/>
            <person name="Petrosino J."/>
            <person name="Highlander S."/>
            <person name="Gibbs R."/>
        </authorList>
    </citation>
    <scope>NUCLEOTIDE SEQUENCE [LARGE SCALE GENOMIC DNA]</scope>
    <source>
        <strain evidence="1">MN8</strain>
    </source>
</reference>
<dbReference type="SMR" id="A0A0E1X5B8"/>
<gene>
    <name evidence="1" type="ORF">HMPREF0769_12238</name>
</gene>
<dbReference type="Proteomes" id="UP000003455">
    <property type="component" value="Chromosome"/>
</dbReference>
<proteinExistence type="predicted"/>
<organism evidence="1">
    <name type="scientific">Staphylococcus aureus subsp. aureus MN8</name>
    <dbReference type="NCBI Taxonomy" id="548470"/>
    <lineage>
        <taxon>Bacteria</taxon>
        <taxon>Bacillati</taxon>
        <taxon>Bacillota</taxon>
        <taxon>Bacilli</taxon>
        <taxon>Bacillales</taxon>
        <taxon>Staphylococcaceae</taxon>
        <taxon>Staphylococcus</taxon>
    </lineage>
</organism>
<sequence>MSVEIKGIPEVLNKLESVYGKQAMQAKSDKALNEASEFFIKALKKEFESFKDTGASIEEMTKSKPYTKVGSQERAVLIEWVGPMNRKNIIHLNEHGYTRDGKKYTPRGFGVIAKTLAASERKYREIIKKELAR</sequence>
<evidence type="ECO:0008006" key="2">
    <source>
        <dbReference type="Google" id="ProtNLM"/>
    </source>
</evidence>
<name>A0A0E1X5B8_STAAU</name>
<evidence type="ECO:0000313" key="1">
    <source>
        <dbReference type="EMBL" id="EFH94617.1"/>
    </source>
</evidence>
<dbReference type="EMBL" id="ACJA02000004">
    <property type="protein sequence ID" value="EFH94617.1"/>
    <property type="molecule type" value="Genomic_DNA"/>
</dbReference>
<dbReference type="AlphaFoldDB" id="A0A0E1X5B8"/>
<dbReference type="HOGENOM" id="CLU_156616_1_0_9"/>
<comment type="caution">
    <text evidence="1">The sequence shown here is derived from an EMBL/GenBank/DDBJ whole genome shotgun (WGS) entry which is preliminary data.</text>
</comment>
<accession>A0A0E1X5B8</accession>
<dbReference type="RefSeq" id="WP_000110023.1">
    <property type="nucleotide sequence ID" value="NZ_CM000952.1"/>
</dbReference>
<protein>
    <recommendedName>
        <fullName evidence="2">PhiSLT protein</fullName>
    </recommendedName>
</protein>